<proteinExistence type="predicted"/>
<protein>
    <submittedName>
        <fullName evidence="2">Uncharacterized protein</fullName>
    </submittedName>
</protein>
<dbReference type="EMBL" id="BAAATR010000043">
    <property type="protein sequence ID" value="GAA2271655.1"/>
    <property type="molecule type" value="Genomic_DNA"/>
</dbReference>
<accession>A0ABN3EUA5</accession>
<organism evidence="2 3">
    <name type="scientific">Kitasatospora cystarginea</name>
    <dbReference type="NCBI Taxonomy" id="58350"/>
    <lineage>
        <taxon>Bacteria</taxon>
        <taxon>Bacillati</taxon>
        <taxon>Actinomycetota</taxon>
        <taxon>Actinomycetes</taxon>
        <taxon>Kitasatosporales</taxon>
        <taxon>Streptomycetaceae</taxon>
        <taxon>Kitasatospora</taxon>
    </lineage>
</organism>
<sequence length="78" mass="7638">MTAEGSWRKRTGWKSGAAAFIKDYLAGGKGGEGTGPGRASMGCAGGAGQWAPSGHGVLGPPGTPGTPDRARGVGARAR</sequence>
<gene>
    <name evidence="2" type="ORF">GCM10010430_66900</name>
</gene>
<evidence type="ECO:0000313" key="3">
    <source>
        <dbReference type="Proteomes" id="UP001500305"/>
    </source>
</evidence>
<name>A0ABN3EUA5_9ACTN</name>
<reference evidence="2 3" key="1">
    <citation type="journal article" date="2019" name="Int. J. Syst. Evol. Microbiol.">
        <title>The Global Catalogue of Microorganisms (GCM) 10K type strain sequencing project: providing services to taxonomists for standard genome sequencing and annotation.</title>
        <authorList>
            <consortium name="The Broad Institute Genomics Platform"/>
            <consortium name="The Broad Institute Genome Sequencing Center for Infectious Disease"/>
            <person name="Wu L."/>
            <person name="Ma J."/>
        </authorList>
    </citation>
    <scope>NUCLEOTIDE SEQUENCE [LARGE SCALE GENOMIC DNA]</scope>
    <source>
        <strain evidence="2 3">JCM 7356</strain>
    </source>
</reference>
<evidence type="ECO:0000313" key="2">
    <source>
        <dbReference type="EMBL" id="GAA2271655.1"/>
    </source>
</evidence>
<comment type="caution">
    <text evidence="2">The sequence shown here is derived from an EMBL/GenBank/DDBJ whole genome shotgun (WGS) entry which is preliminary data.</text>
</comment>
<dbReference type="Proteomes" id="UP001500305">
    <property type="component" value="Unassembled WGS sequence"/>
</dbReference>
<feature type="region of interest" description="Disordered" evidence="1">
    <location>
        <begin position="29"/>
        <end position="78"/>
    </location>
</feature>
<keyword evidence="3" id="KW-1185">Reference proteome</keyword>
<evidence type="ECO:0000256" key="1">
    <source>
        <dbReference type="SAM" id="MobiDB-lite"/>
    </source>
</evidence>